<accession>A0A1I2PTG6</accession>
<keyword evidence="2" id="KW-1133">Transmembrane helix</keyword>
<evidence type="ECO:0000313" key="4">
    <source>
        <dbReference type="EMBL" id="SFG17297.1"/>
    </source>
</evidence>
<dbReference type="Proteomes" id="UP000182635">
    <property type="component" value="Unassembled WGS sequence"/>
</dbReference>
<dbReference type="SMART" id="SM00530">
    <property type="entry name" value="HTH_XRE"/>
    <property type="match status" value="1"/>
</dbReference>
<dbReference type="PANTHER" id="PTHR46558">
    <property type="entry name" value="TRACRIPTIONAL REGULATORY PROTEIN-RELATED-RELATED"/>
    <property type="match status" value="1"/>
</dbReference>
<keyword evidence="2" id="KW-0812">Transmembrane</keyword>
<dbReference type="EMBL" id="FOPI01000004">
    <property type="protein sequence ID" value="SFG17297.1"/>
    <property type="molecule type" value="Genomic_DNA"/>
</dbReference>
<keyword evidence="1" id="KW-0238">DNA-binding</keyword>
<dbReference type="GO" id="GO:0003677">
    <property type="term" value="F:DNA binding"/>
    <property type="evidence" value="ECO:0007669"/>
    <property type="project" value="UniProtKB-KW"/>
</dbReference>
<dbReference type="PANTHER" id="PTHR46558:SF11">
    <property type="entry name" value="HTH-TYPE TRANSCRIPTIONAL REGULATOR XRE"/>
    <property type="match status" value="1"/>
</dbReference>
<dbReference type="AlphaFoldDB" id="A0A1I2PTG6"/>
<dbReference type="PROSITE" id="PS50943">
    <property type="entry name" value="HTH_CROC1"/>
    <property type="match status" value="1"/>
</dbReference>
<feature type="transmembrane region" description="Helical" evidence="2">
    <location>
        <begin position="12"/>
        <end position="29"/>
    </location>
</feature>
<evidence type="ECO:0000256" key="1">
    <source>
        <dbReference type="ARBA" id="ARBA00023125"/>
    </source>
</evidence>
<sequence>MQILTKTSFWYIIYIVNQILFGLLFLCLFRKDLDRILKKESVAQLKTELCEDDVAEMRRLQNQYLKKEGLVFIIELRLKELRLKNLYTIKEIAGVLGCTASLVSRYENGSRMPRADYLVKLADFYDVSVDYLLGLTEDKERH</sequence>
<dbReference type="InterPro" id="IPR001387">
    <property type="entry name" value="Cro/C1-type_HTH"/>
</dbReference>
<dbReference type="Gene3D" id="1.10.260.40">
    <property type="entry name" value="lambda repressor-like DNA-binding domains"/>
    <property type="match status" value="1"/>
</dbReference>
<dbReference type="InterPro" id="IPR010982">
    <property type="entry name" value="Lambda_DNA-bd_dom_sf"/>
</dbReference>
<name>A0A1I2PTG6_9LACO</name>
<gene>
    <name evidence="4" type="ORF">SAMN02910432_00188</name>
</gene>
<reference evidence="5" key="1">
    <citation type="submission" date="2016-10" db="EMBL/GenBank/DDBJ databases">
        <authorList>
            <person name="Varghese N."/>
            <person name="Submissions S."/>
        </authorList>
    </citation>
    <scope>NUCLEOTIDE SEQUENCE [LARGE SCALE GENOMIC DNA]</scope>
    <source>
        <strain evidence="5">DSM 20403</strain>
    </source>
</reference>
<keyword evidence="2" id="KW-0472">Membrane</keyword>
<proteinExistence type="predicted"/>
<evidence type="ECO:0000313" key="5">
    <source>
        <dbReference type="Proteomes" id="UP000182635"/>
    </source>
</evidence>
<dbReference type="Pfam" id="PF01381">
    <property type="entry name" value="HTH_3"/>
    <property type="match status" value="1"/>
</dbReference>
<organism evidence="4 5">
    <name type="scientific">Ligilactobacillus ruminis DSM 20403 = NBRC 102161</name>
    <dbReference type="NCBI Taxonomy" id="1423798"/>
    <lineage>
        <taxon>Bacteria</taxon>
        <taxon>Bacillati</taxon>
        <taxon>Bacillota</taxon>
        <taxon>Bacilli</taxon>
        <taxon>Lactobacillales</taxon>
        <taxon>Lactobacillaceae</taxon>
        <taxon>Ligilactobacillus</taxon>
    </lineage>
</organism>
<evidence type="ECO:0000256" key="2">
    <source>
        <dbReference type="SAM" id="Phobius"/>
    </source>
</evidence>
<evidence type="ECO:0000259" key="3">
    <source>
        <dbReference type="PROSITE" id="PS50943"/>
    </source>
</evidence>
<feature type="domain" description="HTH cro/C1-type" evidence="3">
    <location>
        <begin position="78"/>
        <end position="132"/>
    </location>
</feature>
<dbReference type="SUPFAM" id="SSF47413">
    <property type="entry name" value="lambda repressor-like DNA-binding domains"/>
    <property type="match status" value="1"/>
</dbReference>
<protein>
    <submittedName>
        <fullName evidence="4">Helix-turn-helix domain-containing protein</fullName>
    </submittedName>
</protein>
<dbReference type="CDD" id="cd00093">
    <property type="entry name" value="HTH_XRE"/>
    <property type="match status" value="1"/>
</dbReference>